<evidence type="ECO:0000313" key="3">
    <source>
        <dbReference type="Proteomes" id="UP000308528"/>
    </source>
</evidence>
<keyword evidence="1" id="KW-0812">Transmembrane</keyword>
<evidence type="ECO:0000313" key="2">
    <source>
        <dbReference type="EMBL" id="THH40245.1"/>
    </source>
</evidence>
<dbReference type="AlphaFoldDB" id="A0A4S4NMN2"/>
<protein>
    <submittedName>
        <fullName evidence="2">Uncharacterized protein</fullName>
    </submittedName>
</protein>
<organism evidence="2 3">
    <name type="scientific">Neolewinella litorea</name>
    <dbReference type="NCBI Taxonomy" id="2562452"/>
    <lineage>
        <taxon>Bacteria</taxon>
        <taxon>Pseudomonadati</taxon>
        <taxon>Bacteroidota</taxon>
        <taxon>Saprospiria</taxon>
        <taxon>Saprospirales</taxon>
        <taxon>Lewinellaceae</taxon>
        <taxon>Neolewinella</taxon>
    </lineage>
</organism>
<feature type="transmembrane region" description="Helical" evidence="1">
    <location>
        <begin position="23"/>
        <end position="45"/>
    </location>
</feature>
<accession>A0A4S4NMN2</accession>
<keyword evidence="3" id="KW-1185">Reference proteome</keyword>
<dbReference type="EMBL" id="SRSF01000002">
    <property type="protein sequence ID" value="THH40245.1"/>
    <property type="molecule type" value="Genomic_DNA"/>
</dbReference>
<reference evidence="2 3" key="1">
    <citation type="submission" date="2019-04" db="EMBL/GenBank/DDBJ databases">
        <title>Lewinella litorea sp. nov., isolated from a marine sand.</title>
        <authorList>
            <person name="Yoon J.-H."/>
        </authorList>
    </citation>
    <scope>NUCLEOTIDE SEQUENCE [LARGE SCALE GENOMIC DNA]</scope>
    <source>
        <strain evidence="2 3">HSMS-39</strain>
    </source>
</reference>
<gene>
    <name evidence="2" type="ORF">E4021_05770</name>
</gene>
<name>A0A4S4NMN2_9BACT</name>
<evidence type="ECO:0000256" key="1">
    <source>
        <dbReference type="SAM" id="Phobius"/>
    </source>
</evidence>
<proteinExistence type="predicted"/>
<sequence>MVGKPEALYSLFGDGVLIVGNKLASGVLALVILFAVIGFAVLDYVTGSAVGVDERVLEVWSLLK</sequence>
<keyword evidence="1" id="KW-0472">Membrane</keyword>
<keyword evidence="1" id="KW-1133">Transmembrane helix</keyword>
<comment type="caution">
    <text evidence="2">The sequence shown here is derived from an EMBL/GenBank/DDBJ whole genome shotgun (WGS) entry which is preliminary data.</text>
</comment>
<dbReference type="Proteomes" id="UP000308528">
    <property type="component" value="Unassembled WGS sequence"/>
</dbReference>